<name>A0ABW0Q5N5_9BURK</name>
<keyword evidence="3" id="KW-1185">Reference proteome</keyword>
<dbReference type="InterPro" id="IPR026866">
    <property type="entry name" value="CR006_AAA"/>
</dbReference>
<dbReference type="EMBL" id="JBHSMX010000009">
    <property type="protein sequence ID" value="MFC5520130.1"/>
    <property type="molecule type" value="Genomic_DNA"/>
</dbReference>
<evidence type="ECO:0000313" key="3">
    <source>
        <dbReference type="Proteomes" id="UP001596084"/>
    </source>
</evidence>
<evidence type="ECO:0000313" key="2">
    <source>
        <dbReference type="EMBL" id="MFC5520130.1"/>
    </source>
</evidence>
<dbReference type="RefSeq" id="WP_084389591.1">
    <property type="nucleotide sequence ID" value="NZ_JBHSMX010000009.1"/>
</dbReference>
<protein>
    <submittedName>
        <fullName evidence="2">AAA family ATPase</fullName>
    </submittedName>
</protein>
<reference evidence="3" key="1">
    <citation type="journal article" date="2019" name="Int. J. Syst. Evol. Microbiol.">
        <title>The Global Catalogue of Microorganisms (GCM) 10K type strain sequencing project: providing services to taxonomists for standard genome sequencing and annotation.</title>
        <authorList>
            <consortium name="The Broad Institute Genomics Platform"/>
            <consortium name="The Broad Institute Genome Sequencing Center for Infectious Disease"/>
            <person name="Wu L."/>
            <person name="Ma J."/>
        </authorList>
    </citation>
    <scope>NUCLEOTIDE SEQUENCE [LARGE SCALE GENOMIC DNA]</scope>
    <source>
        <strain evidence="3">CGMCC 4.7277</strain>
    </source>
</reference>
<comment type="caution">
    <text evidence="2">The sequence shown here is derived from an EMBL/GenBank/DDBJ whole genome shotgun (WGS) entry which is preliminary data.</text>
</comment>
<dbReference type="InterPro" id="IPR027417">
    <property type="entry name" value="P-loop_NTPase"/>
</dbReference>
<dbReference type="Gene3D" id="3.40.50.300">
    <property type="entry name" value="P-loop containing nucleotide triphosphate hydrolases"/>
    <property type="match status" value="1"/>
</dbReference>
<organism evidence="2 3">
    <name type="scientific">Polaromonas jejuensis</name>
    <dbReference type="NCBI Taxonomy" id="457502"/>
    <lineage>
        <taxon>Bacteria</taxon>
        <taxon>Pseudomonadati</taxon>
        <taxon>Pseudomonadota</taxon>
        <taxon>Betaproteobacteria</taxon>
        <taxon>Burkholderiales</taxon>
        <taxon>Comamonadaceae</taxon>
        <taxon>Polaromonas</taxon>
    </lineage>
</organism>
<feature type="domain" description="Protein CR006 P-loop" evidence="1">
    <location>
        <begin position="156"/>
        <end position="375"/>
    </location>
</feature>
<proteinExistence type="predicted"/>
<gene>
    <name evidence="2" type="ORF">ACFPP7_04260</name>
</gene>
<accession>A0ABW0Q5N5</accession>
<dbReference type="Proteomes" id="UP001596084">
    <property type="component" value="Unassembled WGS sequence"/>
</dbReference>
<dbReference type="Pfam" id="PF13166">
    <property type="entry name" value="AAA_13"/>
    <property type="match status" value="1"/>
</dbReference>
<evidence type="ECO:0000259" key="1">
    <source>
        <dbReference type="Pfam" id="PF13166"/>
    </source>
</evidence>
<sequence>MSKQPIITKFRSLESLARNFRRDLNGVRKRAKTAKRKGTTPIGGNDFVLVFAHNGVGKTRLSMEFKDIGKNGEKRDTLYFNAFTEDLFDWDNDLDEDRDRKIKFKARSQFFEGLDGMGLEDIIRPHLHQHADFDFRIDYAATEIRFYRDVTIAGNRKRLEDIKISRGEENIFIWCFFLAILQLAIEAKEGQPYDWVKYVYIDDPISSLDEHNTIAVASSLAALLKAEDNDLKVVISTHHGLFFNVMFNELTGKRTVGGKENIKKKAYILHRLNEAQTYTLEDTGESPFLHHVAALDELRAVAKTGKISQYHFNSLRSLLEKTAIFFGRQHISTCFEGLPKKALYTRFLNVRSHAKYSVFESDSITSSDKKMFREILNAFLDRYSFRLAAADALPASVSRPSSAPTT</sequence>